<dbReference type="InterPro" id="IPR041382">
    <property type="entry name" value="SH3_16"/>
</dbReference>
<dbReference type="Proteomes" id="UP000263957">
    <property type="component" value="Unassembled WGS sequence"/>
</dbReference>
<dbReference type="EMBL" id="DMBR01000350">
    <property type="protein sequence ID" value="HAE95178.1"/>
    <property type="molecule type" value="Genomic_DNA"/>
</dbReference>
<dbReference type="EMBL" id="DOGS01000039">
    <property type="protein sequence ID" value="HBQ47605.1"/>
    <property type="molecule type" value="Genomic_DNA"/>
</dbReference>
<dbReference type="STRING" id="1280948.HY36_03975"/>
<dbReference type="SUPFAM" id="SSF54001">
    <property type="entry name" value="Cysteine proteinases"/>
    <property type="match status" value="1"/>
</dbReference>
<evidence type="ECO:0000313" key="11">
    <source>
        <dbReference type="Proteomes" id="UP000263957"/>
    </source>
</evidence>
<dbReference type="RefSeq" id="WP_035550895.1">
    <property type="nucleotide sequence ID" value="NZ_AWFH01000012.1"/>
</dbReference>
<comment type="caution">
    <text evidence="8">The sequence shown here is derived from an EMBL/GenBank/DDBJ whole genome shotgun (WGS) entry which is preliminary data.</text>
</comment>
<evidence type="ECO:0000256" key="4">
    <source>
        <dbReference type="ARBA" id="ARBA00022807"/>
    </source>
</evidence>
<dbReference type="InterPro" id="IPR051794">
    <property type="entry name" value="PG_Endopeptidase_C40"/>
</dbReference>
<proteinExistence type="inferred from homology"/>
<evidence type="ECO:0000313" key="8">
    <source>
        <dbReference type="EMBL" id="KCZ61715.1"/>
    </source>
</evidence>
<keyword evidence="3" id="KW-0378">Hydrolase</keyword>
<organism evidence="8 9">
    <name type="scientific">Hyphomonas atlantica</name>
    <dbReference type="NCBI Taxonomy" id="1280948"/>
    <lineage>
        <taxon>Bacteria</taxon>
        <taxon>Pseudomonadati</taxon>
        <taxon>Pseudomonadota</taxon>
        <taxon>Alphaproteobacteria</taxon>
        <taxon>Hyphomonadales</taxon>
        <taxon>Hyphomonadaceae</taxon>
        <taxon>Hyphomonas</taxon>
    </lineage>
</organism>
<dbReference type="GeneID" id="92498491"/>
<dbReference type="PROSITE" id="PS51935">
    <property type="entry name" value="NLPC_P60"/>
    <property type="match status" value="1"/>
</dbReference>
<dbReference type="Gene3D" id="3.90.1720.10">
    <property type="entry name" value="endopeptidase domain like (from Nostoc punctiforme)"/>
    <property type="match status" value="1"/>
</dbReference>
<dbReference type="Pfam" id="PF18348">
    <property type="entry name" value="SH3_16"/>
    <property type="match status" value="1"/>
</dbReference>
<reference evidence="10 11" key="2">
    <citation type="journal article" date="2018" name="Nat. Biotechnol.">
        <title>A standardized bacterial taxonomy based on genome phylogeny substantially revises the tree of life.</title>
        <authorList>
            <person name="Parks D.H."/>
            <person name="Chuvochina M."/>
            <person name="Waite D.W."/>
            <person name="Rinke C."/>
            <person name="Skarshewski A."/>
            <person name="Chaumeil P.A."/>
            <person name="Hugenholtz P."/>
        </authorList>
    </citation>
    <scope>NUCLEOTIDE SEQUENCE [LARGE SCALE GENOMIC DNA]</scope>
    <source>
        <strain evidence="7">UBA10378</strain>
        <strain evidence="6">UBA8557</strain>
    </source>
</reference>
<evidence type="ECO:0000256" key="3">
    <source>
        <dbReference type="ARBA" id="ARBA00022801"/>
    </source>
</evidence>
<dbReference type="GO" id="GO:0008234">
    <property type="term" value="F:cysteine-type peptidase activity"/>
    <property type="evidence" value="ECO:0007669"/>
    <property type="project" value="UniProtKB-KW"/>
</dbReference>
<sequence>MPTFDDKRLKRPDGEATAYQVTAGVVAVRQAPQPDARLETQALHGEIVDVFREEGEFGYAQCRRDRYCGWVLMEALSAPTLPVTHKIISPRTHCYSEPDLKSAPHFLLSQGARLCVSGTEGDWLHSDRGGWVHKRHVAPVGALQDDPVAEAERFLGAPYLWGGRESLGIDCTGLTQQAFEAVGIMLPRDSDMQYEWSGQGIPDWRAPNALRRGDLFFWKGHVGIMTDSEHLLHANAWHMAVAVEPLESAVTRIANYYAEPIGARRIDVSAERRRQPDWLSSQ</sequence>
<dbReference type="PANTHER" id="PTHR47359">
    <property type="entry name" value="PEPTIDOGLYCAN DL-ENDOPEPTIDASE CWLO"/>
    <property type="match status" value="1"/>
</dbReference>
<evidence type="ECO:0000313" key="10">
    <source>
        <dbReference type="Proteomes" id="UP000259173"/>
    </source>
</evidence>
<dbReference type="Gene3D" id="2.30.30.40">
    <property type="entry name" value="SH3 Domains"/>
    <property type="match status" value="1"/>
</dbReference>
<dbReference type="Proteomes" id="UP000024547">
    <property type="component" value="Unassembled WGS sequence"/>
</dbReference>
<comment type="similarity">
    <text evidence="1">Belongs to the peptidase C40 family.</text>
</comment>
<dbReference type="Pfam" id="PF00877">
    <property type="entry name" value="NLPC_P60"/>
    <property type="match status" value="1"/>
</dbReference>
<dbReference type="OrthoDB" id="9813368at2"/>
<dbReference type="InterPro" id="IPR038765">
    <property type="entry name" value="Papain-like_cys_pep_sf"/>
</dbReference>
<dbReference type="PANTHER" id="PTHR47359:SF3">
    <property type="entry name" value="NLP_P60 DOMAIN-CONTAINING PROTEIN-RELATED"/>
    <property type="match status" value="1"/>
</dbReference>
<evidence type="ECO:0000256" key="1">
    <source>
        <dbReference type="ARBA" id="ARBA00007074"/>
    </source>
</evidence>
<keyword evidence="2" id="KW-0645">Protease</keyword>
<dbReference type="PATRIC" id="fig|1280948.3.peg.1624"/>
<evidence type="ECO:0000313" key="6">
    <source>
        <dbReference type="EMBL" id="HAE95178.1"/>
    </source>
</evidence>
<dbReference type="eggNOG" id="COG0791">
    <property type="taxonomic scope" value="Bacteria"/>
</dbReference>
<protein>
    <submittedName>
        <fullName evidence="6">Peptidoglycan endopeptidase</fullName>
    </submittedName>
</protein>
<keyword evidence="4" id="KW-0788">Thiol protease</keyword>
<evidence type="ECO:0000256" key="2">
    <source>
        <dbReference type="ARBA" id="ARBA00022670"/>
    </source>
</evidence>
<gene>
    <name evidence="6" type="ORF">DCG65_11490</name>
    <name evidence="7" type="ORF">DD728_01750</name>
    <name evidence="8" type="ORF">HY36_03975</name>
</gene>
<evidence type="ECO:0000313" key="9">
    <source>
        <dbReference type="Proteomes" id="UP000024547"/>
    </source>
</evidence>
<name>A0A059E2A0_9PROT</name>
<evidence type="ECO:0000259" key="5">
    <source>
        <dbReference type="PROSITE" id="PS51935"/>
    </source>
</evidence>
<feature type="domain" description="NlpC/P60" evidence="5">
    <location>
        <begin position="141"/>
        <end position="267"/>
    </location>
</feature>
<dbReference type="EMBL" id="AWFH01000012">
    <property type="protein sequence ID" value="KCZ61715.1"/>
    <property type="molecule type" value="Genomic_DNA"/>
</dbReference>
<evidence type="ECO:0000313" key="7">
    <source>
        <dbReference type="EMBL" id="HBQ47605.1"/>
    </source>
</evidence>
<accession>A0A059E2A0</accession>
<keyword evidence="9" id="KW-1185">Reference proteome</keyword>
<dbReference type="InterPro" id="IPR000064">
    <property type="entry name" value="NLP_P60_dom"/>
</dbReference>
<dbReference type="AlphaFoldDB" id="A0A059E2A0"/>
<dbReference type="Proteomes" id="UP000259173">
    <property type="component" value="Unassembled WGS sequence"/>
</dbReference>
<dbReference type="GO" id="GO:0006508">
    <property type="term" value="P:proteolysis"/>
    <property type="evidence" value="ECO:0007669"/>
    <property type="project" value="UniProtKB-KW"/>
</dbReference>
<reference evidence="8 9" key="1">
    <citation type="journal article" date="2014" name="Antonie Van Leeuwenhoek">
        <title>Hyphomonas beringensis sp. nov. and Hyphomonas chukchiensis sp. nov., isolated from surface seawater of the Bering Sea and Chukchi Sea.</title>
        <authorList>
            <person name="Li C."/>
            <person name="Lai Q."/>
            <person name="Li G."/>
            <person name="Dong C."/>
            <person name="Wang J."/>
            <person name="Liao Y."/>
            <person name="Shao Z."/>
        </authorList>
    </citation>
    <scope>NUCLEOTIDE SEQUENCE [LARGE SCALE GENOMIC DNA]</scope>
    <source>
        <strain evidence="8 9">22II1-22F38</strain>
    </source>
</reference>